<evidence type="ECO:0000256" key="2">
    <source>
        <dbReference type="ARBA" id="ARBA00009865"/>
    </source>
</evidence>
<sequence length="349" mass="38898">MSHLLSRLLLACIALPVAALMASCATVEPARAPRYAGYLFVYFGGDSTADGEQIRYALSVGNDPLHWRALNGGRPVLTSTVGEKGVRDPYIVRAPGGGKFYIIATDLRMAGRDMGQWWVVQRQGSLSIVVWESADLVHWSAPRLAQVAPEEAGNTWAPEAAWDPLLGKFVVFWASRLYVPGDKDRQQLTHNRMLYATTDDFRSFSEPRVWHDPGHSVIDATVIEHAGRYYRFTKDDREPRDGTPCAKSITAQRSSSLTSTHYEFIADCIGRGAIGDGEGPLVFKSNTGEKWYLFIDEYGKRGYVPFETTDLDSGRWTPVKDYRMPGQPRHGVVLPVTQQEAERLLAAYP</sequence>
<dbReference type="InterPro" id="IPR050727">
    <property type="entry name" value="GH43_arabinanases"/>
</dbReference>
<evidence type="ECO:0000313" key="7">
    <source>
        <dbReference type="EMBL" id="MCE4536931.1"/>
    </source>
</evidence>
<accession>A0ABS8XEN5</accession>
<dbReference type="GO" id="GO:0016787">
    <property type="term" value="F:hydrolase activity"/>
    <property type="evidence" value="ECO:0007669"/>
    <property type="project" value="UniProtKB-KW"/>
</dbReference>
<comment type="caution">
    <text evidence="7">The sequence shown here is derived from an EMBL/GenBank/DDBJ whole genome shotgun (WGS) entry which is preliminary data.</text>
</comment>
<keyword evidence="8" id="KW-1185">Reference proteome</keyword>
<organism evidence="7 8">
    <name type="scientific">Pelomonas caseinilytica</name>
    <dbReference type="NCBI Taxonomy" id="2906763"/>
    <lineage>
        <taxon>Bacteria</taxon>
        <taxon>Pseudomonadati</taxon>
        <taxon>Pseudomonadota</taxon>
        <taxon>Betaproteobacteria</taxon>
        <taxon>Burkholderiales</taxon>
        <taxon>Sphaerotilaceae</taxon>
        <taxon>Roseateles</taxon>
    </lineage>
</organism>
<dbReference type="InterPro" id="IPR023296">
    <property type="entry name" value="Glyco_hydro_beta-prop_sf"/>
</dbReference>
<gene>
    <name evidence="7" type="ORF">LXT12_06675</name>
</gene>
<dbReference type="PANTHER" id="PTHR43301">
    <property type="entry name" value="ARABINAN ENDO-1,5-ALPHA-L-ARABINOSIDASE"/>
    <property type="match status" value="1"/>
</dbReference>
<evidence type="ECO:0000256" key="5">
    <source>
        <dbReference type="RuleBase" id="RU361187"/>
    </source>
</evidence>
<dbReference type="PANTHER" id="PTHR43301:SF3">
    <property type="entry name" value="ARABINAN ENDO-1,5-ALPHA-L-ARABINOSIDASE A-RELATED"/>
    <property type="match status" value="1"/>
</dbReference>
<evidence type="ECO:0000313" key="8">
    <source>
        <dbReference type="Proteomes" id="UP001201463"/>
    </source>
</evidence>
<reference evidence="7 8" key="1">
    <citation type="submission" date="2021-12" db="EMBL/GenBank/DDBJ databases">
        <title>Genome seq of p7.</title>
        <authorList>
            <person name="Seo T."/>
        </authorList>
    </citation>
    <scope>NUCLEOTIDE SEQUENCE [LARGE SCALE GENOMIC DNA]</scope>
    <source>
        <strain evidence="7 8">P7</strain>
    </source>
</reference>
<keyword evidence="4 5" id="KW-0326">Glycosidase</keyword>
<proteinExistence type="inferred from homology"/>
<protein>
    <submittedName>
        <fullName evidence="7">Glycoside hydrolase family 43 protein</fullName>
    </submittedName>
</protein>
<dbReference type="CDD" id="cd08983">
    <property type="entry name" value="GH43_Bt3655-like"/>
    <property type="match status" value="1"/>
</dbReference>
<dbReference type="Pfam" id="PF04616">
    <property type="entry name" value="Glyco_hydro_43"/>
    <property type="match status" value="1"/>
</dbReference>
<dbReference type="RefSeq" id="WP_233390641.1">
    <property type="nucleotide sequence ID" value="NZ_JAJTWT010000002.1"/>
</dbReference>
<keyword evidence="6" id="KW-0732">Signal</keyword>
<feature type="chain" id="PRO_5046387463" evidence="6">
    <location>
        <begin position="23"/>
        <end position="349"/>
    </location>
</feature>
<dbReference type="PROSITE" id="PS51257">
    <property type="entry name" value="PROKAR_LIPOPROTEIN"/>
    <property type="match status" value="1"/>
</dbReference>
<evidence type="ECO:0000256" key="4">
    <source>
        <dbReference type="ARBA" id="ARBA00023295"/>
    </source>
</evidence>
<evidence type="ECO:0000256" key="6">
    <source>
        <dbReference type="SAM" id="SignalP"/>
    </source>
</evidence>
<keyword evidence="3 5" id="KW-0378">Hydrolase</keyword>
<dbReference type="Proteomes" id="UP001201463">
    <property type="component" value="Unassembled WGS sequence"/>
</dbReference>
<evidence type="ECO:0000256" key="1">
    <source>
        <dbReference type="ARBA" id="ARBA00004834"/>
    </source>
</evidence>
<dbReference type="Gene3D" id="2.115.10.20">
    <property type="entry name" value="Glycosyl hydrolase domain, family 43"/>
    <property type="match status" value="1"/>
</dbReference>
<feature type="signal peptide" evidence="6">
    <location>
        <begin position="1"/>
        <end position="22"/>
    </location>
</feature>
<evidence type="ECO:0000256" key="3">
    <source>
        <dbReference type="ARBA" id="ARBA00022801"/>
    </source>
</evidence>
<comment type="similarity">
    <text evidence="2 5">Belongs to the glycosyl hydrolase 43 family.</text>
</comment>
<dbReference type="EMBL" id="JAJTWT010000002">
    <property type="protein sequence ID" value="MCE4536931.1"/>
    <property type="molecule type" value="Genomic_DNA"/>
</dbReference>
<dbReference type="InterPro" id="IPR006710">
    <property type="entry name" value="Glyco_hydro_43"/>
</dbReference>
<comment type="pathway">
    <text evidence="1">Glycan metabolism; L-arabinan degradation.</text>
</comment>
<dbReference type="SUPFAM" id="SSF75005">
    <property type="entry name" value="Arabinanase/levansucrase/invertase"/>
    <property type="match status" value="2"/>
</dbReference>
<name>A0ABS8XEN5_9BURK</name>